<comment type="subcellular location">
    <subcellularLocation>
        <location evidence="1">Nucleus</location>
    </subcellularLocation>
</comment>
<dbReference type="STRING" id="52670.A0A2I4B042"/>
<gene>
    <name evidence="12" type="primary">LOC106515737</name>
</gene>
<reference evidence="12" key="1">
    <citation type="submission" date="2025-08" db="UniProtKB">
        <authorList>
            <consortium name="RefSeq"/>
        </authorList>
    </citation>
    <scope>IDENTIFICATION</scope>
    <source>
        <strain evidence="12">Quisiro</strain>
        <tissue evidence="12">Liver</tissue>
    </source>
</reference>
<dbReference type="GO" id="GO:0008270">
    <property type="term" value="F:zinc ion binding"/>
    <property type="evidence" value="ECO:0007669"/>
    <property type="project" value="UniProtKB-KW"/>
</dbReference>
<evidence type="ECO:0000256" key="1">
    <source>
        <dbReference type="ARBA" id="ARBA00004123"/>
    </source>
</evidence>
<comment type="similarity">
    <text evidence="2">Belongs to the krueppel C2H2-type zinc-finger protein family.</text>
</comment>
<dbReference type="KEGG" id="alim:106515737"/>
<dbReference type="Gene3D" id="3.30.160.60">
    <property type="entry name" value="Classic Zinc Finger"/>
    <property type="match status" value="2"/>
</dbReference>
<evidence type="ECO:0000259" key="10">
    <source>
        <dbReference type="PROSITE" id="PS50157"/>
    </source>
</evidence>
<dbReference type="PROSITE" id="PS00028">
    <property type="entry name" value="ZINC_FINGER_C2H2_1"/>
    <property type="match status" value="2"/>
</dbReference>
<dbReference type="SUPFAM" id="SSF57667">
    <property type="entry name" value="beta-beta-alpha zinc fingers"/>
    <property type="match status" value="1"/>
</dbReference>
<evidence type="ECO:0000256" key="8">
    <source>
        <dbReference type="ARBA" id="ARBA00023242"/>
    </source>
</evidence>
<dbReference type="PROSITE" id="PS50157">
    <property type="entry name" value="ZINC_FINGER_C2H2_2"/>
    <property type="match status" value="2"/>
</dbReference>
<evidence type="ECO:0000256" key="3">
    <source>
        <dbReference type="ARBA" id="ARBA00022723"/>
    </source>
</evidence>
<evidence type="ECO:0000256" key="5">
    <source>
        <dbReference type="ARBA" id="ARBA00022771"/>
    </source>
</evidence>
<evidence type="ECO:0000256" key="4">
    <source>
        <dbReference type="ARBA" id="ARBA00022737"/>
    </source>
</evidence>
<dbReference type="FunFam" id="3.30.160.60:FF:001954">
    <property type="entry name" value="Zinc finger protein 787"/>
    <property type="match status" value="1"/>
</dbReference>
<dbReference type="SMART" id="SM00355">
    <property type="entry name" value="ZnF_C2H2"/>
    <property type="match status" value="2"/>
</dbReference>
<dbReference type="InParanoid" id="A0A2I4B042"/>
<accession>A0A2I4B042</accession>
<evidence type="ECO:0000313" key="12">
    <source>
        <dbReference type="RefSeq" id="XP_013861120.1"/>
    </source>
</evidence>
<dbReference type="GO" id="GO:0000981">
    <property type="term" value="F:DNA-binding transcription factor activity, RNA polymerase II-specific"/>
    <property type="evidence" value="ECO:0007669"/>
    <property type="project" value="TreeGrafter"/>
</dbReference>
<name>A0A2I4B042_AUSLI</name>
<feature type="domain" description="C2H2-type" evidence="10">
    <location>
        <begin position="75"/>
        <end position="102"/>
    </location>
</feature>
<keyword evidence="8" id="KW-0539">Nucleus</keyword>
<dbReference type="GO" id="GO:0005634">
    <property type="term" value="C:nucleus"/>
    <property type="evidence" value="ECO:0007669"/>
    <property type="project" value="UniProtKB-SubCell"/>
</dbReference>
<evidence type="ECO:0000256" key="7">
    <source>
        <dbReference type="ARBA" id="ARBA00023125"/>
    </source>
</evidence>
<dbReference type="PANTHER" id="PTHR23235">
    <property type="entry name" value="KRUEPPEL-LIKE TRANSCRIPTION FACTOR"/>
    <property type="match status" value="1"/>
</dbReference>
<dbReference type="PANTHER" id="PTHR23235:SF178">
    <property type="entry name" value="C2H2-TYPE DOMAIN-CONTAINING PROTEIN-RELATED"/>
    <property type="match status" value="1"/>
</dbReference>
<sequence length="127" mass="14403">MDVKNSTMELTLSPATCAVKEEPEDPNGNGFVQELLVESINTPVTPHCSNQSEECVGDSRDLEVHNPKHTGERKFICTQCDKRFIRSSHLKDHLCVHTGEKPYACTQCEKRFTQSSSLKRHQHVHSR</sequence>
<proteinExistence type="inferred from homology"/>
<dbReference type="InterPro" id="IPR013087">
    <property type="entry name" value="Znf_C2H2_type"/>
</dbReference>
<organism evidence="11 12">
    <name type="scientific">Austrofundulus limnaeus</name>
    <name type="common">Annual killifish</name>
    <dbReference type="NCBI Taxonomy" id="52670"/>
    <lineage>
        <taxon>Eukaryota</taxon>
        <taxon>Metazoa</taxon>
        <taxon>Chordata</taxon>
        <taxon>Craniata</taxon>
        <taxon>Vertebrata</taxon>
        <taxon>Euteleostomi</taxon>
        <taxon>Actinopterygii</taxon>
        <taxon>Neopterygii</taxon>
        <taxon>Teleostei</taxon>
        <taxon>Neoteleostei</taxon>
        <taxon>Acanthomorphata</taxon>
        <taxon>Ovalentaria</taxon>
        <taxon>Atherinomorphae</taxon>
        <taxon>Cyprinodontiformes</taxon>
        <taxon>Rivulidae</taxon>
        <taxon>Austrofundulus</taxon>
    </lineage>
</organism>
<dbReference type="InterPro" id="IPR036236">
    <property type="entry name" value="Znf_C2H2_sf"/>
</dbReference>
<keyword evidence="3" id="KW-0479">Metal-binding</keyword>
<keyword evidence="7" id="KW-0238">DNA-binding</keyword>
<keyword evidence="4" id="KW-0677">Repeat</keyword>
<protein>
    <submittedName>
        <fullName evidence="12">Zinc finger protein 135</fullName>
    </submittedName>
</protein>
<dbReference type="AlphaFoldDB" id="A0A2I4B042"/>
<evidence type="ECO:0000256" key="2">
    <source>
        <dbReference type="ARBA" id="ARBA00006991"/>
    </source>
</evidence>
<dbReference type="OrthoDB" id="9439903at2759"/>
<evidence type="ECO:0000313" key="11">
    <source>
        <dbReference type="Proteomes" id="UP000192220"/>
    </source>
</evidence>
<dbReference type="FunFam" id="3.30.160.60:FF:000624">
    <property type="entry name" value="zinc finger protein 697"/>
    <property type="match status" value="1"/>
</dbReference>
<dbReference type="RefSeq" id="XP_013861120.1">
    <property type="nucleotide sequence ID" value="XM_014005666.1"/>
</dbReference>
<dbReference type="GO" id="GO:0000978">
    <property type="term" value="F:RNA polymerase II cis-regulatory region sequence-specific DNA binding"/>
    <property type="evidence" value="ECO:0007669"/>
    <property type="project" value="TreeGrafter"/>
</dbReference>
<evidence type="ECO:0000256" key="9">
    <source>
        <dbReference type="PROSITE-ProRule" id="PRU00042"/>
    </source>
</evidence>
<keyword evidence="5 9" id="KW-0863">Zinc-finger</keyword>
<keyword evidence="6" id="KW-0862">Zinc</keyword>
<feature type="domain" description="C2H2-type" evidence="10">
    <location>
        <begin position="103"/>
        <end position="127"/>
    </location>
</feature>
<dbReference type="GeneID" id="106515737"/>
<dbReference type="Pfam" id="PF00096">
    <property type="entry name" value="zf-C2H2"/>
    <property type="match status" value="2"/>
</dbReference>
<dbReference type="Proteomes" id="UP000192220">
    <property type="component" value="Unplaced"/>
</dbReference>
<evidence type="ECO:0000256" key="6">
    <source>
        <dbReference type="ARBA" id="ARBA00022833"/>
    </source>
</evidence>
<keyword evidence="11" id="KW-1185">Reference proteome</keyword>